<dbReference type="GO" id="GO:0046872">
    <property type="term" value="F:metal ion binding"/>
    <property type="evidence" value="ECO:0007669"/>
    <property type="project" value="InterPro"/>
</dbReference>
<dbReference type="PANTHER" id="PTHR42953:SF3">
    <property type="entry name" value="HIGH-AFFINITY ZINC UPTAKE SYSTEM PROTEIN ZNUA"/>
    <property type="match status" value="1"/>
</dbReference>
<dbReference type="SUPFAM" id="SSF53807">
    <property type="entry name" value="Helical backbone' metal receptor"/>
    <property type="match status" value="1"/>
</dbReference>
<proteinExistence type="inferred from homology"/>
<dbReference type="InterPro" id="IPR006127">
    <property type="entry name" value="ZnuA-like"/>
</dbReference>
<dbReference type="STRING" id="340177.Cag_1674"/>
<name>Q3APZ9_CHLCH</name>
<dbReference type="eggNOG" id="COG0803">
    <property type="taxonomic scope" value="Bacteria"/>
</dbReference>
<dbReference type="EMBL" id="CP000108">
    <property type="protein sequence ID" value="ABB28926.1"/>
    <property type="molecule type" value="Genomic_DNA"/>
</dbReference>
<dbReference type="InterPro" id="IPR050492">
    <property type="entry name" value="Bact_metal-bind_prot9"/>
</dbReference>
<dbReference type="GO" id="GO:0030001">
    <property type="term" value="P:metal ion transport"/>
    <property type="evidence" value="ECO:0007669"/>
    <property type="project" value="InterPro"/>
</dbReference>
<keyword evidence="2 4" id="KW-0813">Transport</keyword>
<dbReference type="PRINTS" id="PR00690">
    <property type="entry name" value="ADHESNFAMILY"/>
</dbReference>
<dbReference type="PRINTS" id="PR00691">
    <property type="entry name" value="ADHESINB"/>
</dbReference>
<dbReference type="Gene3D" id="3.40.50.1980">
    <property type="entry name" value="Nitrogenase molybdenum iron protein domain"/>
    <property type="match status" value="2"/>
</dbReference>
<protein>
    <submittedName>
        <fullName evidence="5">Adhesion protein, putative</fullName>
    </submittedName>
</protein>
<evidence type="ECO:0000313" key="5">
    <source>
        <dbReference type="EMBL" id="ABB28926.1"/>
    </source>
</evidence>
<keyword evidence="3" id="KW-0732">Signal</keyword>
<dbReference type="InterPro" id="IPR006128">
    <property type="entry name" value="Lipoprotein_PsaA-like"/>
</dbReference>
<dbReference type="HOGENOM" id="CLU_016838_1_0_10"/>
<evidence type="ECO:0000256" key="3">
    <source>
        <dbReference type="ARBA" id="ARBA00022729"/>
    </source>
</evidence>
<evidence type="ECO:0000256" key="4">
    <source>
        <dbReference type="RuleBase" id="RU003512"/>
    </source>
</evidence>
<dbReference type="GO" id="GO:0007155">
    <property type="term" value="P:cell adhesion"/>
    <property type="evidence" value="ECO:0007669"/>
    <property type="project" value="InterPro"/>
</dbReference>
<dbReference type="InterPro" id="IPR006129">
    <property type="entry name" value="AdhesinB"/>
</dbReference>
<dbReference type="PROSITE" id="PS51257">
    <property type="entry name" value="PROKAR_LIPOPROTEIN"/>
    <property type="match status" value="1"/>
</dbReference>
<sequence length="311" mass="34906">MKADMFMQERHKRAIWWLVITWLLLVMGGCSAKQHFPQTNQKVQVVTTIAPLSYFVQRVGGNHVAVSVMVPASGNPHTYEPSPKQLAQLTKTTLMVGAGSGVAFELDWMQRLLELNPQLRFCKAAEGVTFRKMAAHHHAREAHNEHNEAEQIDPHYWLAPANGVIITQNVAKALTEADPAHKAEYEANAATLTAELQALEAELRAQLAPLKRRRFLVFHPAWGYYANAFGLEQLSLEVEGKTLTPRQMERVITFAREQNIHTLFISPQFNTMQAATIANDIQGTTVTVDPLSVDYQQNLRQATKAFVQAMQ</sequence>
<comment type="similarity">
    <text evidence="1 4">Belongs to the bacterial solute-binding protein 9 family.</text>
</comment>
<dbReference type="AlphaFoldDB" id="Q3APZ9"/>
<evidence type="ECO:0000256" key="1">
    <source>
        <dbReference type="ARBA" id="ARBA00011028"/>
    </source>
</evidence>
<dbReference type="Pfam" id="PF01297">
    <property type="entry name" value="ZnuA"/>
    <property type="match status" value="1"/>
</dbReference>
<accession>Q3APZ9</accession>
<reference evidence="5" key="1">
    <citation type="submission" date="2005-08" db="EMBL/GenBank/DDBJ databases">
        <title>Complete sequence of Chlorobium chlorochromatii CaD3.</title>
        <authorList>
            <person name="Copeland A."/>
            <person name="Lucas S."/>
            <person name="Lapidus A."/>
            <person name="Barry K."/>
            <person name="Detter J.C."/>
            <person name="Glavina T."/>
            <person name="Hammon N."/>
            <person name="Israni S."/>
            <person name="Pitluck S."/>
            <person name="Bryant D."/>
            <person name="Schmutz J."/>
            <person name="Larimer F."/>
            <person name="Land M."/>
            <person name="Kyrpides N."/>
            <person name="Ivanova N."/>
            <person name="Richardson P."/>
        </authorList>
    </citation>
    <scope>NUCLEOTIDE SEQUENCE [LARGE SCALE GENOMIC DNA]</scope>
    <source>
        <strain evidence="5">CaD3</strain>
    </source>
</reference>
<dbReference type="PANTHER" id="PTHR42953">
    <property type="entry name" value="HIGH-AFFINITY ZINC UPTAKE SYSTEM PROTEIN ZNUA-RELATED"/>
    <property type="match status" value="1"/>
</dbReference>
<gene>
    <name evidence="5" type="ordered locus">Cag_1674</name>
</gene>
<evidence type="ECO:0000256" key="2">
    <source>
        <dbReference type="ARBA" id="ARBA00022448"/>
    </source>
</evidence>
<organism evidence="5">
    <name type="scientific">Chlorobium chlorochromatii (strain CaD3)</name>
    <dbReference type="NCBI Taxonomy" id="340177"/>
    <lineage>
        <taxon>Bacteria</taxon>
        <taxon>Pseudomonadati</taxon>
        <taxon>Chlorobiota</taxon>
        <taxon>Chlorobiia</taxon>
        <taxon>Chlorobiales</taxon>
        <taxon>Chlorobiaceae</taxon>
        <taxon>Chlorobium/Pelodictyon group</taxon>
        <taxon>Chlorobium</taxon>
    </lineage>
</organism>
<dbReference type="KEGG" id="cch:Cag_1674"/>